<evidence type="ECO:0000313" key="3">
    <source>
        <dbReference type="Proteomes" id="UP000094197"/>
    </source>
</evidence>
<proteinExistence type="predicted"/>
<dbReference type="GO" id="GO:0003700">
    <property type="term" value="F:DNA-binding transcription factor activity"/>
    <property type="evidence" value="ECO:0007669"/>
    <property type="project" value="InterPro"/>
</dbReference>
<reference evidence="2 3" key="1">
    <citation type="submission" date="2016-04" db="EMBL/GenBank/DDBJ databases">
        <title>Complete genome seqeunce of Leptospira alstonii serovar Room22.</title>
        <authorList>
            <person name="Nally J.E."/>
            <person name="Bayles D.O."/>
            <person name="Hurley D."/>
            <person name="Fanning S."/>
            <person name="McMahon B.J."/>
            <person name="Arent Z."/>
        </authorList>
    </citation>
    <scope>NUCLEOTIDE SEQUENCE [LARGE SCALE GENOMIC DNA]</scope>
    <source>
        <strain evidence="2 3">GWTS #1</strain>
    </source>
</reference>
<accession>A0A1D7UUP3</accession>
<dbReference type="PANTHER" id="PTHR38600">
    <property type="entry name" value="TRANSCRIPTIONAL REGULATORY PROTEIN"/>
    <property type="match status" value="1"/>
</dbReference>
<dbReference type="KEGG" id="laj:A0128_05220"/>
<dbReference type="Proteomes" id="UP000094197">
    <property type="component" value="Chromosome 1"/>
</dbReference>
<dbReference type="RefSeq" id="WP_069606538.1">
    <property type="nucleotide sequence ID" value="NZ_CP015217.1"/>
</dbReference>
<dbReference type="PANTHER" id="PTHR38600:SF1">
    <property type="entry name" value="TRANSCRIPTIONAL REGULATORY PROTEIN"/>
    <property type="match status" value="1"/>
</dbReference>
<dbReference type="OrthoDB" id="9799175at2"/>
<sequence>MSKEMEAVDKVFKALADPSRRKVLDLLYANNGQPLSALCEQLNMQRQSATQHIDILINAILVTVVWKGREKLHFINPVPIYEVYERWVRKFEQNRLRFLHDLKTQLEGENDGKA</sequence>
<dbReference type="InterPro" id="IPR036390">
    <property type="entry name" value="WH_DNA-bd_sf"/>
</dbReference>
<organism evidence="2 3">
    <name type="scientific">Leptospira tipperaryensis</name>
    <dbReference type="NCBI Taxonomy" id="2564040"/>
    <lineage>
        <taxon>Bacteria</taxon>
        <taxon>Pseudomonadati</taxon>
        <taxon>Spirochaetota</taxon>
        <taxon>Spirochaetia</taxon>
        <taxon>Leptospirales</taxon>
        <taxon>Leptospiraceae</taxon>
        <taxon>Leptospira</taxon>
    </lineage>
</organism>
<dbReference type="InterPro" id="IPR001845">
    <property type="entry name" value="HTH_ArsR_DNA-bd_dom"/>
</dbReference>
<dbReference type="SMART" id="SM00418">
    <property type="entry name" value="HTH_ARSR"/>
    <property type="match status" value="1"/>
</dbReference>
<dbReference type="InterPro" id="IPR036388">
    <property type="entry name" value="WH-like_DNA-bd_sf"/>
</dbReference>
<protein>
    <submittedName>
        <fullName evidence="2">Transcriptional regulator</fullName>
    </submittedName>
</protein>
<dbReference type="AlphaFoldDB" id="A0A1D7UUP3"/>
<dbReference type="PROSITE" id="PS50987">
    <property type="entry name" value="HTH_ARSR_2"/>
    <property type="match status" value="1"/>
</dbReference>
<gene>
    <name evidence="2" type="ORF">A0128_05220</name>
</gene>
<dbReference type="SUPFAM" id="SSF46785">
    <property type="entry name" value="Winged helix' DNA-binding domain"/>
    <property type="match status" value="1"/>
</dbReference>
<evidence type="ECO:0000259" key="1">
    <source>
        <dbReference type="PROSITE" id="PS50987"/>
    </source>
</evidence>
<dbReference type="CDD" id="cd00090">
    <property type="entry name" value="HTH_ARSR"/>
    <property type="match status" value="1"/>
</dbReference>
<name>A0A1D7UUP3_9LEPT</name>
<dbReference type="Pfam" id="PF12840">
    <property type="entry name" value="HTH_20"/>
    <property type="match status" value="1"/>
</dbReference>
<keyword evidence="3" id="KW-1185">Reference proteome</keyword>
<dbReference type="EMBL" id="CP015217">
    <property type="protein sequence ID" value="AOP33299.1"/>
    <property type="molecule type" value="Genomic_DNA"/>
</dbReference>
<dbReference type="Gene3D" id="1.10.10.10">
    <property type="entry name" value="Winged helix-like DNA-binding domain superfamily/Winged helix DNA-binding domain"/>
    <property type="match status" value="1"/>
</dbReference>
<dbReference type="InterPro" id="IPR011991">
    <property type="entry name" value="ArsR-like_HTH"/>
</dbReference>
<evidence type="ECO:0000313" key="2">
    <source>
        <dbReference type="EMBL" id="AOP33299.1"/>
    </source>
</evidence>
<feature type="domain" description="HTH arsR-type" evidence="1">
    <location>
        <begin position="1"/>
        <end position="95"/>
    </location>
</feature>